<dbReference type="GO" id="GO:0043737">
    <property type="term" value="F:deoxyribonuclease V activity"/>
    <property type="evidence" value="ECO:0007669"/>
    <property type="project" value="UniProtKB-UniRule"/>
</dbReference>
<dbReference type="KEGG" id="tga:TGAM_0915"/>
<dbReference type="HOGENOM" id="CLU_047631_1_1_2"/>
<feature type="site" description="Interaction with target DNA" evidence="7">
    <location>
        <position position="74"/>
    </location>
</feature>
<dbReference type="STRING" id="593117.TGAM_0915"/>
<dbReference type="GO" id="GO:0006281">
    <property type="term" value="P:DNA repair"/>
    <property type="evidence" value="ECO:0007669"/>
    <property type="project" value="UniProtKB-UniRule"/>
</dbReference>
<evidence type="ECO:0000256" key="7">
    <source>
        <dbReference type="HAMAP-Rule" id="MF_00801"/>
    </source>
</evidence>
<comment type="cofactor">
    <cofactor evidence="7">
        <name>Mg(2+)</name>
        <dbReference type="ChEBI" id="CHEBI:18420"/>
    </cofactor>
</comment>
<dbReference type="eggNOG" id="arCOG00929">
    <property type="taxonomic scope" value="Archaea"/>
</dbReference>
<accession>C5A5A5</accession>
<organism evidence="8 9">
    <name type="scientific">Thermococcus gammatolerans (strain DSM 15229 / JCM 11827 / EJ3)</name>
    <dbReference type="NCBI Taxonomy" id="593117"/>
    <lineage>
        <taxon>Archaea</taxon>
        <taxon>Methanobacteriati</taxon>
        <taxon>Methanobacteriota</taxon>
        <taxon>Thermococci</taxon>
        <taxon>Thermococcales</taxon>
        <taxon>Thermococcaceae</taxon>
        <taxon>Thermococcus</taxon>
    </lineage>
</organism>
<comment type="similarity">
    <text evidence="7">Belongs to the endonuclease V family.</text>
</comment>
<evidence type="ECO:0000256" key="5">
    <source>
        <dbReference type="ARBA" id="ARBA00022759"/>
    </source>
</evidence>
<feature type="binding site" evidence="7">
    <location>
        <position position="38"/>
    </location>
    <ligand>
        <name>Mg(2+)</name>
        <dbReference type="ChEBI" id="CHEBI:18420"/>
    </ligand>
</feature>
<gene>
    <name evidence="7 8" type="primary">nfi</name>
    <name evidence="8" type="ordered locus">TGAM_0915</name>
</gene>
<evidence type="ECO:0000256" key="3">
    <source>
        <dbReference type="ARBA" id="ARBA00022490"/>
    </source>
</evidence>
<dbReference type="GO" id="GO:0003727">
    <property type="term" value="F:single-stranded RNA binding"/>
    <property type="evidence" value="ECO:0007669"/>
    <property type="project" value="TreeGrafter"/>
</dbReference>
<dbReference type="Gene3D" id="3.30.2170.10">
    <property type="entry name" value="archaeoglobus fulgidus dsm 4304 superfamily"/>
    <property type="match status" value="1"/>
</dbReference>
<dbReference type="PaxDb" id="593117-TGAM_0915"/>
<keyword evidence="7" id="KW-0460">Magnesium</keyword>
<dbReference type="PANTHER" id="PTHR28511">
    <property type="entry name" value="ENDONUCLEASE V"/>
    <property type="match status" value="1"/>
</dbReference>
<evidence type="ECO:0000256" key="6">
    <source>
        <dbReference type="ARBA" id="ARBA00022801"/>
    </source>
</evidence>
<keyword evidence="4 7" id="KW-0540">Nuclease</keyword>
<dbReference type="Pfam" id="PF04493">
    <property type="entry name" value="Endonuclease_5"/>
    <property type="match status" value="1"/>
</dbReference>
<keyword evidence="7" id="KW-0227">DNA damage</keyword>
<dbReference type="PATRIC" id="fig|593117.10.peg.908"/>
<dbReference type="EC" id="3.1.21.7" evidence="7"/>
<comment type="catalytic activity">
    <reaction evidence="1 7">
        <text>Endonucleolytic cleavage at apurinic or apyrimidinic sites to products with a 5'-phosphate.</text>
        <dbReference type="EC" id="3.1.21.7"/>
    </reaction>
</comment>
<keyword evidence="5 7" id="KW-0255">Endonuclease</keyword>
<keyword evidence="7" id="KW-0479">Metal-binding</keyword>
<comment type="subcellular location">
    <subcellularLocation>
        <location evidence="2 7">Cytoplasm</location>
    </subcellularLocation>
</comment>
<dbReference type="InterPro" id="IPR007581">
    <property type="entry name" value="Endonuclease-V"/>
</dbReference>
<keyword evidence="3 7" id="KW-0963">Cytoplasm</keyword>
<name>C5A5A5_THEGJ</name>
<dbReference type="GO" id="GO:0005737">
    <property type="term" value="C:cytoplasm"/>
    <property type="evidence" value="ECO:0007669"/>
    <property type="project" value="UniProtKB-SubCell"/>
</dbReference>
<keyword evidence="7" id="KW-0234">DNA repair</keyword>
<dbReference type="GO" id="GO:0016891">
    <property type="term" value="F:RNA endonuclease activity producing 5'-phosphomonoesters, hydrolytic mechanism"/>
    <property type="evidence" value="ECO:0007669"/>
    <property type="project" value="TreeGrafter"/>
</dbReference>
<protein>
    <recommendedName>
        <fullName evidence="7">Endonuclease V</fullName>
        <ecNumber evidence="7">3.1.21.7</ecNumber>
    </recommendedName>
    <alternativeName>
        <fullName evidence="7">Deoxyinosine 3'endonuclease</fullName>
    </alternativeName>
    <alternativeName>
        <fullName evidence="7">Deoxyribonuclease V</fullName>
        <shortName evidence="7">DNase V</shortName>
    </alternativeName>
</protein>
<evidence type="ECO:0000313" key="9">
    <source>
        <dbReference type="Proteomes" id="UP000001488"/>
    </source>
</evidence>
<dbReference type="HAMAP" id="MF_00801">
    <property type="entry name" value="Endonuclease_5"/>
    <property type="match status" value="1"/>
</dbReference>
<feature type="binding site" evidence="7">
    <location>
        <position position="102"/>
    </location>
    <ligand>
        <name>Mg(2+)</name>
        <dbReference type="ChEBI" id="CHEBI:18420"/>
    </ligand>
</feature>
<evidence type="ECO:0000256" key="4">
    <source>
        <dbReference type="ARBA" id="ARBA00022722"/>
    </source>
</evidence>
<evidence type="ECO:0000256" key="2">
    <source>
        <dbReference type="ARBA" id="ARBA00004496"/>
    </source>
</evidence>
<dbReference type="PANTHER" id="PTHR28511:SF1">
    <property type="entry name" value="ENDONUCLEASE V"/>
    <property type="match status" value="1"/>
</dbReference>
<keyword evidence="9" id="KW-1185">Reference proteome</keyword>
<dbReference type="EMBL" id="CP001398">
    <property type="protein sequence ID" value="ACS33417.1"/>
    <property type="molecule type" value="Genomic_DNA"/>
</dbReference>
<dbReference type="CDD" id="cd06559">
    <property type="entry name" value="Endonuclease_V"/>
    <property type="match status" value="1"/>
</dbReference>
<sequence>MEMDKLLKRIAEVQLELARKIVERPLPLDDVSTVGAVDVSYKGEKARSAFVLCSFPECRLLKARTIETTVRFPYIPTFFFLRETKPALMAIGKERPDVLLVEGHGRAHPRGYGLASHIGLILNVPTIGIAKRLLRNTPEGSWAKVGKAYVSVGHLIDLPSAVKIVKALSRGGYPLPLKLADELSKGKRNERENRASD</sequence>
<evidence type="ECO:0000313" key="8">
    <source>
        <dbReference type="EMBL" id="ACS33417.1"/>
    </source>
</evidence>
<reference evidence="8 9" key="1">
    <citation type="journal article" date="2007" name="Genome Biol.">
        <title>Genome analysis and genome-wide proteomics of Thermococcus gammatolerans, the most radioresistant organism known amongst the Archaea.</title>
        <authorList>
            <person name="Zivanovic Y."/>
            <person name="Armengaud J."/>
            <person name="Lagorce A."/>
            <person name="Leplat C."/>
            <person name="Guerin P."/>
            <person name="Dutertre M."/>
            <person name="Anthouard V."/>
            <person name="Forterre P."/>
            <person name="Wincker P."/>
            <person name="Confalonieri F."/>
        </authorList>
    </citation>
    <scope>NUCLEOTIDE SEQUENCE [LARGE SCALE GENOMIC DNA]</scope>
    <source>
        <strain evidence="9">DSM 15229 / JCM 11827 / EJ3</strain>
    </source>
</reference>
<dbReference type="AlphaFoldDB" id="C5A5A5"/>
<proteinExistence type="inferred from homology"/>
<dbReference type="GO" id="GO:0000287">
    <property type="term" value="F:magnesium ion binding"/>
    <property type="evidence" value="ECO:0007669"/>
    <property type="project" value="UniProtKB-UniRule"/>
</dbReference>
<dbReference type="Proteomes" id="UP000001488">
    <property type="component" value="Chromosome"/>
</dbReference>
<comment type="function">
    <text evidence="7">DNA repair enzyme involved in the repair of deaminated bases. Selectively cleaves double-stranded DNA at the second phosphodiester bond 3' to a deoxyinosine leaving behind the intact lesion on the nicked DNA.</text>
</comment>
<evidence type="ECO:0000256" key="1">
    <source>
        <dbReference type="ARBA" id="ARBA00001835"/>
    </source>
</evidence>
<keyword evidence="6 7" id="KW-0378">Hydrolase</keyword>